<proteinExistence type="inferred from homology"/>
<sequence length="363" mass="41798">MFKRKREDSDDEEEASYGRQILPVANLPDDFDQEPMDGMQYLFTVRRAARQLPDIVRVPNPFEKPEPTNLPESIVQPSSDSTILPSEEWRQQFEMRFHNFRKNFDQPTLRIGPAVELSQRLMPAKKERDLWWAFICGQPESHWNPSRNKKSKKQKAHPVNTQKLRAWADEPSEPPTDLPTYGPVDEDSHDATENPTGSLPSPVTTPLPLDLLEELSQPVTTSVATTPGNAPMPTYREPNTTLLKRIDHPTAIHLLMYFTHWLNLYLHPPFDKAFLPTQTHARWILCLLSRVDDVVCADDMNLLRNLARAILAFLKATRTNPEPSQNLSGAMTESWCWIIITVVADVWKQRDLWMDAEQELCRT</sequence>
<feature type="region of interest" description="Disordered" evidence="2">
    <location>
        <begin position="142"/>
        <end position="207"/>
    </location>
</feature>
<comment type="similarity">
    <text evidence="1">Belongs to the gemin-2 family.</text>
</comment>
<dbReference type="Pfam" id="PF04938">
    <property type="entry name" value="SIP1"/>
    <property type="match status" value="1"/>
</dbReference>
<accession>A0A409YLZ1</accession>
<evidence type="ECO:0000313" key="4">
    <source>
        <dbReference type="Proteomes" id="UP000284842"/>
    </source>
</evidence>
<feature type="compositionally biased region" description="Basic residues" evidence="2">
    <location>
        <begin position="147"/>
        <end position="156"/>
    </location>
</feature>
<gene>
    <name evidence="3" type="ORF">CVT24_010623</name>
</gene>
<keyword evidence="4" id="KW-1185">Reference proteome</keyword>
<reference evidence="3 4" key="1">
    <citation type="journal article" date="2018" name="Evol. Lett.">
        <title>Horizontal gene cluster transfer increased hallucinogenic mushroom diversity.</title>
        <authorList>
            <person name="Reynolds H.T."/>
            <person name="Vijayakumar V."/>
            <person name="Gluck-Thaler E."/>
            <person name="Korotkin H.B."/>
            <person name="Matheny P.B."/>
            <person name="Slot J.C."/>
        </authorList>
    </citation>
    <scope>NUCLEOTIDE SEQUENCE [LARGE SCALE GENOMIC DNA]</scope>
    <source>
        <strain evidence="3 4">2629</strain>
    </source>
</reference>
<dbReference type="InterPro" id="IPR035426">
    <property type="entry name" value="Gemin2/Brr1"/>
</dbReference>
<dbReference type="PANTHER" id="PTHR12794">
    <property type="entry name" value="GEMIN2"/>
    <property type="match status" value="1"/>
</dbReference>
<dbReference type="AlphaFoldDB" id="A0A409YLZ1"/>
<feature type="compositionally biased region" description="Low complexity" evidence="2">
    <location>
        <begin position="195"/>
        <end position="207"/>
    </location>
</feature>
<dbReference type="GO" id="GO:0000387">
    <property type="term" value="P:spliceosomal snRNP assembly"/>
    <property type="evidence" value="ECO:0007669"/>
    <property type="project" value="InterPro"/>
</dbReference>
<dbReference type="InParanoid" id="A0A409YLZ1"/>
<feature type="region of interest" description="Disordered" evidence="2">
    <location>
        <begin position="1"/>
        <end position="33"/>
    </location>
</feature>
<dbReference type="GO" id="GO:0032797">
    <property type="term" value="C:SMN complex"/>
    <property type="evidence" value="ECO:0007669"/>
    <property type="project" value="TreeGrafter"/>
</dbReference>
<dbReference type="Proteomes" id="UP000284842">
    <property type="component" value="Unassembled WGS sequence"/>
</dbReference>
<dbReference type="OrthoDB" id="428895at2759"/>
<evidence type="ECO:0000313" key="3">
    <source>
        <dbReference type="EMBL" id="PPR04048.1"/>
    </source>
</evidence>
<dbReference type="PANTHER" id="PTHR12794:SF0">
    <property type="entry name" value="GEM-ASSOCIATED PROTEIN 2"/>
    <property type="match status" value="1"/>
</dbReference>
<protein>
    <submittedName>
        <fullName evidence="3">Uncharacterized protein</fullName>
    </submittedName>
</protein>
<dbReference type="EMBL" id="NHTK01000995">
    <property type="protein sequence ID" value="PPR04048.1"/>
    <property type="molecule type" value="Genomic_DNA"/>
</dbReference>
<dbReference type="GO" id="GO:0005634">
    <property type="term" value="C:nucleus"/>
    <property type="evidence" value="ECO:0007669"/>
    <property type="project" value="TreeGrafter"/>
</dbReference>
<evidence type="ECO:0000256" key="1">
    <source>
        <dbReference type="ARBA" id="ARBA00025758"/>
    </source>
</evidence>
<comment type="caution">
    <text evidence="3">The sequence shown here is derived from an EMBL/GenBank/DDBJ whole genome shotgun (WGS) entry which is preliminary data.</text>
</comment>
<dbReference type="Gene3D" id="1.20.58.1070">
    <property type="match status" value="1"/>
</dbReference>
<name>A0A409YLZ1_9AGAR</name>
<feature type="region of interest" description="Disordered" evidence="2">
    <location>
        <begin position="60"/>
        <end position="80"/>
    </location>
</feature>
<organism evidence="3 4">
    <name type="scientific">Panaeolus cyanescens</name>
    <dbReference type="NCBI Taxonomy" id="181874"/>
    <lineage>
        <taxon>Eukaryota</taxon>
        <taxon>Fungi</taxon>
        <taxon>Dikarya</taxon>
        <taxon>Basidiomycota</taxon>
        <taxon>Agaricomycotina</taxon>
        <taxon>Agaricomycetes</taxon>
        <taxon>Agaricomycetidae</taxon>
        <taxon>Agaricales</taxon>
        <taxon>Agaricineae</taxon>
        <taxon>Galeropsidaceae</taxon>
        <taxon>Panaeolus</taxon>
    </lineage>
</organism>
<evidence type="ECO:0000256" key="2">
    <source>
        <dbReference type="SAM" id="MobiDB-lite"/>
    </source>
</evidence>